<name>A0ABS4ZBY1_9ACTN</name>
<dbReference type="Gene3D" id="3.90.1150.10">
    <property type="entry name" value="Aspartate Aminotransferase, domain 1"/>
    <property type="match status" value="1"/>
</dbReference>
<dbReference type="Pfam" id="PF01041">
    <property type="entry name" value="DegT_DnrJ_EryC1"/>
    <property type="match status" value="1"/>
</dbReference>
<evidence type="ECO:0000256" key="3">
    <source>
        <dbReference type="RuleBase" id="RU004508"/>
    </source>
</evidence>
<dbReference type="Proteomes" id="UP000758168">
    <property type="component" value="Unassembled WGS sequence"/>
</dbReference>
<dbReference type="RefSeq" id="WP_210058145.1">
    <property type="nucleotide sequence ID" value="NZ_BAAAMH010000001.1"/>
</dbReference>
<evidence type="ECO:0000256" key="2">
    <source>
        <dbReference type="ARBA" id="ARBA00037999"/>
    </source>
</evidence>
<dbReference type="Gene3D" id="3.40.640.10">
    <property type="entry name" value="Type I PLP-dependent aspartate aminotransferase-like (Major domain)"/>
    <property type="match status" value="1"/>
</dbReference>
<dbReference type="InterPro" id="IPR015421">
    <property type="entry name" value="PyrdxlP-dep_Trfase_major"/>
</dbReference>
<dbReference type="InterPro" id="IPR000653">
    <property type="entry name" value="DegT/StrS_aminotransferase"/>
</dbReference>
<dbReference type="InterPro" id="IPR015424">
    <property type="entry name" value="PyrdxlP-dep_Trfase"/>
</dbReference>
<comment type="similarity">
    <text evidence="2 3">Belongs to the DegT/DnrJ/EryC1 family.</text>
</comment>
<organism evidence="4 5">
    <name type="scientific">Microlunatus capsulatus</name>
    <dbReference type="NCBI Taxonomy" id="99117"/>
    <lineage>
        <taxon>Bacteria</taxon>
        <taxon>Bacillati</taxon>
        <taxon>Actinomycetota</taxon>
        <taxon>Actinomycetes</taxon>
        <taxon>Propionibacteriales</taxon>
        <taxon>Propionibacteriaceae</taxon>
        <taxon>Microlunatus</taxon>
    </lineage>
</organism>
<dbReference type="PANTHER" id="PTHR30244">
    <property type="entry name" value="TRANSAMINASE"/>
    <property type="match status" value="1"/>
</dbReference>
<proteinExistence type="inferred from homology"/>
<evidence type="ECO:0000313" key="4">
    <source>
        <dbReference type="EMBL" id="MBP2418568.1"/>
    </source>
</evidence>
<gene>
    <name evidence="4" type="ORF">JOF54_003490</name>
</gene>
<dbReference type="PIRSF" id="PIRSF000390">
    <property type="entry name" value="PLP_StrS"/>
    <property type="match status" value="1"/>
</dbReference>
<dbReference type="CDD" id="cd00616">
    <property type="entry name" value="AHBA_syn"/>
    <property type="match status" value="1"/>
</dbReference>
<accession>A0ABS4ZBY1</accession>
<protein>
    <submittedName>
        <fullName evidence="4">dTDP-4-amino-4,6-dideoxygalactose transaminase</fullName>
    </submittedName>
</protein>
<keyword evidence="1 3" id="KW-0663">Pyridoxal phosphate</keyword>
<dbReference type="SUPFAM" id="SSF53383">
    <property type="entry name" value="PLP-dependent transferases"/>
    <property type="match status" value="1"/>
</dbReference>
<dbReference type="EMBL" id="JAGIOB010000001">
    <property type="protein sequence ID" value="MBP2418568.1"/>
    <property type="molecule type" value="Genomic_DNA"/>
</dbReference>
<reference evidence="4 5" key="1">
    <citation type="submission" date="2021-03" db="EMBL/GenBank/DDBJ databases">
        <title>Sequencing the genomes of 1000 actinobacteria strains.</title>
        <authorList>
            <person name="Klenk H.-P."/>
        </authorList>
    </citation>
    <scope>NUCLEOTIDE SEQUENCE [LARGE SCALE GENOMIC DNA]</scope>
    <source>
        <strain evidence="4 5">DSM 12936</strain>
    </source>
</reference>
<evidence type="ECO:0000313" key="5">
    <source>
        <dbReference type="Proteomes" id="UP000758168"/>
    </source>
</evidence>
<dbReference type="InterPro" id="IPR015422">
    <property type="entry name" value="PyrdxlP-dep_Trfase_small"/>
</dbReference>
<keyword evidence="5" id="KW-1185">Reference proteome</keyword>
<dbReference type="PANTHER" id="PTHR30244:SF36">
    <property type="entry name" value="3-OXO-GLUCOSE-6-PHOSPHATE:GLUTAMATE AMINOTRANSFERASE"/>
    <property type="match status" value="1"/>
</dbReference>
<evidence type="ECO:0000256" key="1">
    <source>
        <dbReference type="ARBA" id="ARBA00022898"/>
    </source>
</evidence>
<sequence>MTTTTLADAARHDDGPAAPVPLVDLGLQHRRIAAEVRPAMDAVMDTTAFVLGPEVTAFEQEYAAFCGAAHCVGVGNGTDAIELALRGAGIGSGDEVLIPANTFVATAEAVVRAGAVPVLADCDEHYLLDPEDLAHRVTSRTRAVIAVDLYGQVAEIERISEAVGPDVLVLEDAAQSQGATRAGRVAGSFGTAAATSFYPGKNLGAYGDAGAVVTQDRETAERIRALRSHGGLRRYEHTHLGTNSRLDSLQAAVLRVKLRHLPEWNDERRAAAALYTHLLGDLETVVLPRTLEDNEHVWHLFVVRVADRDRVAARLQAAGIGAAIHYPAPVHRLPAFAGLLASSRGLTRSERYAGEILSLPLYPGITTAQVERVAHELRGAIGGTSEVPRG</sequence>
<comment type="caution">
    <text evidence="4">The sequence shown here is derived from an EMBL/GenBank/DDBJ whole genome shotgun (WGS) entry which is preliminary data.</text>
</comment>